<dbReference type="KEGG" id="hbq:QI031_23880"/>
<keyword evidence="2" id="KW-1185">Reference proteome</keyword>
<reference evidence="1 2" key="1">
    <citation type="journal article" date="2023" name="Limnol Oceanogr Lett">
        <title>Environmental adaptations by the intertidal Antarctic cyanobacterium Halotia branconii CENA392 as revealed using long-read genome sequencing.</title>
        <authorList>
            <person name="Dextro R.B."/>
            <person name="Delbaje E."/>
            <person name="Freitas P.N.N."/>
            <person name="Geraldes V."/>
            <person name="Pinto E."/>
            <person name="Long P.F."/>
            <person name="Fiore M.F."/>
        </authorList>
    </citation>
    <scope>NUCLEOTIDE SEQUENCE [LARGE SCALE GENOMIC DNA]</scope>
    <source>
        <strain evidence="1 2">CENA392</strain>
    </source>
</reference>
<dbReference type="EMBL" id="CP124543">
    <property type="protein sequence ID" value="WGV24776.1"/>
    <property type="molecule type" value="Genomic_DNA"/>
</dbReference>
<dbReference type="Proteomes" id="UP001223520">
    <property type="component" value="Chromosome"/>
</dbReference>
<proteinExistence type="predicted"/>
<gene>
    <name evidence="1" type="ORF">QI031_23880</name>
</gene>
<dbReference type="AlphaFoldDB" id="A0AAJ6P8K5"/>
<protein>
    <submittedName>
        <fullName evidence="1">Uncharacterized protein</fullName>
    </submittedName>
</protein>
<sequence>MAEPTLAAVFGANATQDANTLTISKADLTGLTASANNTAESLLVAIILQAKLSLNATNFDSNIDQSIVVDTGYTSFITRGTDNTGYRTDQLTVSLSKVDTNSTINPDNY</sequence>
<name>A0AAJ6P8K5_9CYAN</name>
<accession>A0AAJ6P8K5</accession>
<dbReference type="RefSeq" id="WP_281482089.1">
    <property type="nucleotide sequence ID" value="NZ_CP124543.1"/>
</dbReference>
<organism evidence="1 2">
    <name type="scientific">Halotia branconii CENA392</name>
    <dbReference type="NCBI Taxonomy" id="1539056"/>
    <lineage>
        <taxon>Bacteria</taxon>
        <taxon>Bacillati</taxon>
        <taxon>Cyanobacteriota</taxon>
        <taxon>Cyanophyceae</taxon>
        <taxon>Nostocales</taxon>
        <taxon>Nodulariaceae</taxon>
        <taxon>Halotia</taxon>
    </lineage>
</organism>
<evidence type="ECO:0000313" key="2">
    <source>
        <dbReference type="Proteomes" id="UP001223520"/>
    </source>
</evidence>
<evidence type="ECO:0000313" key="1">
    <source>
        <dbReference type="EMBL" id="WGV24776.1"/>
    </source>
</evidence>